<comment type="caution">
    <text evidence="1">The sequence shown here is derived from an EMBL/GenBank/DDBJ whole genome shotgun (WGS) entry which is preliminary data.</text>
</comment>
<protein>
    <submittedName>
        <fullName evidence="1">Uncharacterized protein</fullName>
    </submittedName>
</protein>
<dbReference type="Proteomes" id="UP001143856">
    <property type="component" value="Unassembled WGS sequence"/>
</dbReference>
<organism evidence="1 2">
    <name type="scientific">Xylaria curta</name>
    <dbReference type="NCBI Taxonomy" id="42375"/>
    <lineage>
        <taxon>Eukaryota</taxon>
        <taxon>Fungi</taxon>
        <taxon>Dikarya</taxon>
        <taxon>Ascomycota</taxon>
        <taxon>Pezizomycotina</taxon>
        <taxon>Sordariomycetes</taxon>
        <taxon>Xylariomycetidae</taxon>
        <taxon>Xylariales</taxon>
        <taxon>Xylariaceae</taxon>
        <taxon>Xylaria</taxon>
    </lineage>
</organism>
<gene>
    <name evidence="1" type="ORF">NUW58_g2674</name>
</gene>
<proteinExistence type="predicted"/>
<reference evidence="1" key="1">
    <citation type="submission" date="2022-10" db="EMBL/GenBank/DDBJ databases">
        <title>Genome Sequence of Xylaria curta.</title>
        <authorList>
            <person name="Buettner E."/>
        </authorList>
    </citation>
    <scope>NUCLEOTIDE SEQUENCE</scope>
    <source>
        <strain evidence="1">Babe10</strain>
    </source>
</reference>
<dbReference type="EMBL" id="JAPDGR010000361">
    <property type="protein sequence ID" value="KAJ2991025.1"/>
    <property type="molecule type" value="Genomic_DNA"/>
</dbReference>
<evidence type="ECO:0000313" key="2">
    <source>
        <dbReference type="Proteomes" id="UP001143856"/>
    </source>
</evidence>
<evidence type="ECO:0000313" key="1">
    <source>
        <dbReference type="EMBL" id="KAJ2991025.1"/>
    </source>
</evidence>
<accession>A0ACC1PGT7</accession>
<name>A0ACC1PGT7_9PEZI</name>
<keyword evidence="2" id="KW-1185">Reference proteome</keyword>
<sequence>MYFAKNLSTFVVGALLATSALGNTFQVPRRAAENVVAREEAKAIRGHDNFKLARTNPRLLAVNFSSASYDPAFGAGADNQSIRAKAINLIASVRTLMRSTCSSFFPLHQPALLAHWVCFSIPHETAVESRREAKNGKASREQTR</sequence>